<reference evidence="7 8" key="1">
    <citation type="journal article" date="2010" name="PLoS ONE">
        <title>The Waddlia genome: a window into chlamydial biology.</title>
        <authorList>
            <person name="Bertelli C."/>
            <person name="Collyn F."/>
            <person name="Croxatto A."/>
            <person name="Ruckert C."/>
            <person name="Polkinghorne A."/>
            <person name="Kebbi-Beghdadi C."/>
            <person name="Goesmann A."/>
            <person name="Vaughan L."/>
            <person name="Greub G."/>
        </authorList>
    </citation>
    <scope>NUCLEOTIDE SEQUENCE [LARGE SCALE GENOMIC DNA]</scope>
    <source>
        <strain evidence="8">ATCC VR-1470 / WSU 86-1044</strain>
    </source>
</reference>
<dbReference type="PANTHER" id="PTHR35534">
    <property type="entry name" value="50S RIBOSOMAL PROTEIN L32"/>
    <property type="match status" value="1"/>
</dbReference>
<protein>
    <recommendedName>
        <fullName evidence="4 5">Large ribosomal subunit protein bL32</fullName>
    </recommendedName>
</protein>
<dbReference type="KEGG" id="wch:wcw_0404"/>
<dbReference type="HOGENOM" id="CLU_129084_1_3_0"/>
<sequence length="63" mass="7077">MAVPRSRLSNQRKNTRRAHHAKKPRSLIDCSKCGVKRLPHTICQSCGWYGDRSVLGGKEGSQE</sequence>
<dbReference type="PANTHER" id="PTHR35534:SF1">
    <property type="entry name" value="LARGE RIBOSOMAL SUBUNIT PROTEIN BL32"/>
    <property type="match status" value="1"/>
</dbReference>
<dbReference type="SUPFAM" id="SSF57829">
    <property type="entry name" value="Zn-binding ribosomal proteins"/>
    <property type="match status" value="1"/>
</dbReference>
<dbReference type="HAMAP" id="MF_00340">
    <property type="entry name" value="Ribosomal_bL32"/>
    <property type="match status" value="1"/>
</dbReference>
<evidence type="ECO:0000313" key="8">
    <source>
        <dbReference type="Proteomes" id="UP000001505"/>
    </source>
</evidence>
<dbReference type="RefSeq" id="WP_013181504.1">
    <property type="nucleotide sequence ID" value="NC_014225.1"/>
</dbReference>
<evidence type="ECO:0000256" key="5">
    <source>
        <dbReference type="HAMAP-Rule" id="MF_00340"/>
    </source>
</evidence>
<proteinExistence type="inferred from homology"/>
<keyword evidence="2 5" id="KW-0689">Ribosomal protein</keyword>
<organism evidence="7 8">
    <name type="scientific">Waddlia chondrophila (strain ATCC VR-1470 / WSU 86-1044)</name>
    <dbReference type="NCBI Taxonomy" id="716544"/>
    <lineage>
        <taxon>Bacteria</taxon>
        <taxon>Pseudomonadati</taxon>
        <taxon>Chlamydiota</taxon>
        <taxon>Chlamydiia</taxon>
        <taxon>Parachlamydiales</taxon>
        <taxon>Waddliaceae</taxon>
        <taxon>Waddlia</taxon>
    </lineage>
</organism>
<dbReference type="InterPro" id="IPR011332">
    <property type="entry name" value="Ribosomal_zn-bd"/>
</dbReference>
<dbReference type="GO" id="GO:0015934">
    <property type="term" value="C:large ribosomal subunit"/>
    <property type="evidence" value="ECO:0007669"/>
    <property type="project" value="InterPro"/>
</dbReference>
<dbReference type="InterPro" id="IPR044957">
    <property type="entry name" value="Ribosomal_bL32_bact"/>
</dbReference>
<dbReference type="Pfam" id="PF01783">
    <property type="entry name" value="Ribosomal_L32p"/>
    <property type="match status" value="1"/>
</dbReference>
<dbReference type="NCBIfam" id="TIGR01031">
    <property type="entry name" value="rpmF_bact"/>
    <property type="match status" value="1"/>
</dbReference>
<comment type="similarity">
    <text evidence="1 5">Belongs to the bacterial ribosomal protein bL32 family.</text>
</comment>
<evidence type="ECO:0000256" key="3">
    <source>
        <dbReference type="ARBA" id="ARBA00023274"/>
    </source>
</evidence>
<accession>D6YUG5</accession>
<dbReference type="OrthoDB" id="9812874at2"/>
<dbReference type="GO" id="GO:0006412">
    <property type="term" value="P:translation"/>
    <property type="evidence" value="ECO:0007669"/>
    <property type="project" value="UniProtKB-UniRule"/>
</dbReference>
<dbReference type="GO" id="GO:0003735">
    <property type="term" value="F:structural constituent of ribosome"/>
    <property type="evidence" value="ECO:0007669"/>
    <property type="project" value="InterPro"/>
</dbReference>
<gene>
    <name evidence="5 7" type="primary">rpmF</name>
    <name evidence="7" type="ordered locus">wcw_0404</name>
</gene>
<evidence type="ECO:0000256" key="4">
    <source>
        <dbReference type="ARBA" id="ARBA00035178"/>
    </source>
</evidence>
<evidence type="ECO:0000256" key="6">
    <source>
        <dbReference type="SAM" id="MobiDB-lite"/>
    </source>
</evidence>
<feature type="compositionally biased region" description="Basic residues" evidence="6">
    <location>
        <begin position="13"/>
        <end position="24"/>
    </location>
</feature>
<dbReference type="STRING" id="716544.wcw_0404"/>
<dbReference type="eggNOG" id="COG0333">
    <property type="taxonomic scope" value="Bacteria"/>
</dbReference>
<dbReference type="EMBL" id="CP001928">
    <property type="protein sequence ID" value="ADI37776.1"/>
    <property type="molecule type" value="Genomic_DNA"/>
</dbReference>
<dbReference type="InterPro" id="IPR002677">
    <property type="entry name" value="Ribosomal_bL32"/>
</dbReference>
<keyword evidence="3 5" id="KW-0687">Ribonucleoprotein</keyword>
<feature type="region of interest" description="Disordered" evidence="6">
    <location>
        <begin position="1"/>
        <end position="24"/>
    </location>
</feature>
<evidence type="ECO:0000256" key="1">
    <source>
        <dbReference type="ARBA" id="ARBA00008560"/>
    </source>
</evidence>
<evidence type="ECO:0000256" key="2">
    <source>
        <dbReference type="ARBA" id="ARBA00022980"/>
    </source>
</evidence>
<keyword evidence="8" id="KW-1185">Reference proteome</keyword>
<name>D6YUG5_WADCW</name>
<dbReference type="Proteomes" id="UP000001505">
    <property type="component" value="Chromosome"/>
</dbReference>
<dbReference type="AlphaFoldDB" id="D6YUG5"/>
<evidence type="ECO:0000313" key="7">
    <source>
        <dbReference type="EMBL" id="ADI37776.1"/>
    </source>
</evidence>